<proteinExistence type="predicted"/>
<reference evidence="2 3" key="1">
    <citation type="submission" date="2014-10" db="EMBL/GenBank/DDBJ databases">
        <title>Genome sequence of Micropolyspora internatus JCM3315.</title>
        <authorList>
            <person name="Shin S.-K."/>
            <person name="Yi H."/>
        </authorList>
    </citation>
    <scope>NUCLEOTIDE SEQUENCE [LARGE SCALE GENOMIC DNA]</scope>
    <source>
        <strain evidence="2 3">JCM 3315</strain>
    </source>
</reference>
<gene>
    <name evidence="2" type="ORF">MINT15_10220</name>
</gene>
<organism evidence="2 3">
    <name type="scientific">Saccharomonospora viridis</name>
    <dbReference type="NCBI Taxonomy" id="1852"/>
    <lineage>
        <taxon>Bacteria</taxon>
        <taxon>Bacillati</taxon>
        <taxon>Actinomycetota</taxon>
        <taxon>Actinomycetes</taxon>
        <taxon>Pseudonocardiales</taxon>
        <taxon>Pseudonocardiaceae</taxon>
        <taxon>Saccharomonospora</taxon>
    </lineage>
</organism>
<evidence type="ECO:0000313" key="3">
    <source>
        <dbReference type="Proteomes" id="UP000030848"/>
    </source>
</evidence>
<feature type="region of interest" description="Disordered" evidence="1">
    <location>
        <begin position="1"/>
        <end position="47"/>
    </location>
</feature>
<accession>A0A837D9D1</accession>
<evidence type="ECO:0000313" key="2">
    <source>
        <dbReference type="EMBL" id="KHF44140.1"/>
    </source>
</evidence>
<dbReference type="EMBL" id="JRZE01000003">
    <property type="protein sequence ID" value="KHF44140.1"/>
    <property type="molecule type" value="Genomic_DNA"/>
</dbReference>
<protein>
    <submittedName>
        <fullName evidence="2">Uncharacterized protein</fullName>
    </submittedName>
</protein>
<evidence type="ECO:0000256" key="1">
    <source>
        <dbReference type="SAM" id="MobiDB-lite"/>
    </source>
</evidence>
<comment type="caution">
    <text evidence="2">The sequence shown here is derived from an EMBL/GenBank/DDBJ whole genome shotgun (WGS) entry which is preliminary data.</text>
</comment>
<name>A0A837D9D1_9PSEU</name>
<dbReference type="Proteomes" id="UP000030848">
    <property type="component" value="Unassembled WGS sequence"/>
</dbReference>
<feature type="compositionally biased region" description="Polar residues" evidence="1">
    <location>
        <begin position="32"/>
        <end position="47"/>
    </location>
</feature>
<dbReference type="AlphaFoldDB" id="A0A837D9D1"/>
<feature type="compositionally biased region" description="Basic and acidic residues" evidence="1">
    <location>
        <begin position="19"/>
        <end position="29"/>
    </location>
</feature>
<sequence>MEVTLPASRKWINQNRGGFGHDSENDSEKGCPTSSGPNHRSRTFASS</sequence>